<evidence type="ECO:0000256" key="2">
    <source>
        <dbReference type="ARBA" id="ARBA00022692"/>
    </source>
</evidence>
<dbReference type="PANTHER" id="PTHR43471:SF3">
    <property type="entry name" value="ABC TRANSPORTER PERMEASE PROTEIN NATB"/>
    <property type="match status" value="1"/>
</dbReference>
<gene>
    <name evidence="7" type="ORF">EYC98_05880</name>
</gene>
<reference evidence="7" key="1">
    <citation type="submission" date="2019-02" db="EMBL/GenBank/DDBJ databases">
        <authorList>
            <person name="Li S.-H."/>
        </authorList>
    </citation>
    <scope>NUCLEOTIDE SEQUENCE</scope>
    <source>
        <strain evidence="7">IMCC14734</strain>
    </source>
</reference>
<feature type="transmembrane region" description="Helical" evidence="5">
    <location>
        <begin position="21"/>
        <end position="45"/>
    </location>
</feature>
<feature type="transmembrane region" description="Helical" evidence="5">
    <location>
        <begin position="273"/>
        <end position="298"/>
    </location>
</feature>
<feature type="domain" description="ABC-2 type transporter transmembrane" evidence="6">
    <location>
        <begin position="26"/>
        <end position="325"/>
    </location>
</feature>
<evidence type="ECO:0000259" key="6">
    <source>
        <dbReference type="Pfam" id="PF12698"/>
    </source>
</evidence>
<feature type="transmembrane region" description="Helical" evidence="5">
    <location>
        <begin position="179"/>
        <end position="203"/>
    </location>
</feature>
<protein>
    <submittedName>
        <fullName evidence="7">ABC transporter permease</fullName>
    </submittedName>
</protein>
<keyword evidence="2 5" id="KW-0812">Transmembrane</keyword>
<feature type="transmembrane region" description="Helical" evidence="5">
    <location>
        <begin position="233"/>
        <end position="253"/>
    </location>
</feature>
<proteinExistence type="predicted"/>
<evidence type="ECO:0000256" key="5">
    <source>
        <dbReference type="SAM" id="Phobius"/>
    </source>
</evidence>
<keyword evidence="3 5" id="KW-1133">Transmembrane helix</keyword>
<keyword evidence="8" id="KW-1185">Reference proteome</keyword>
<evidence type="ECO:0000313" key="7">
    <source>
        <dbReference type="EMBL" id="MCX2980400.1"/>
    </source>
</evidence>
<feature type="transmembrane region" description="Helical" evidence="5">
    <location>
        <begin position="357"/>
        <end position="382"/>
    </location>
</feature>
<name>A0ABT3TDY9_9GAMM</name>
<dbReference type="PANTHER" id="PTHR43471">
    <property type="entry name" value="ABC TRANSPORTER PERMEASE"/>
    <property type="match status" value="1"/>
</dbReference>
<evidence type="ECO:0000313" key="8">
    <source>
        <dbReference type="Proteomes" id="UP001143362"/>
    </source>
</evidence>
<comment type="caution">
    <text evidence="7">The sequence shown here is derived from an EMBL/GenBank/DDBJ whole genome shotgun (WGS) entry which is preliminary data.</text>
</comment>
<evidence type="ECO:0000256" key="4">
    <source>
        <dbReference type="ARBA" id="ARBA00023136"/>
    </source>
</evidence>
<dbReference type="InterPro" id="IPR013525">
    <property type="entry name" value="ABC2_TM"/>
</dbReference>
<dbReference type="RefSeq" id="WP_279244376.1">
    <property type="nucleotide sequence ID" value="NZ_SHNN01000001.1"/>
</dbReference>
<evidence type="ECO:0000256" key="1">
    <source>
        <dbReference type="ARBA" id="ARBA00004141"/>
    </source>
</evidence>
<dbReference type="Pfam" id="PF12698">
    <property type="entry name" value="ABC2_membrane_3"/>
    <property type="match status" value="1"/>
</dbReference>
<organism evidence="7 8">
    <name type="scientific">Candidatus Litorirhabdus singularis</name>
    <dbReference type="NCBI Taxonomy" id="2518993"/>
    <lineage>
        <taxon>Bacteria</taxon>
        <taxon>Pseudomonadati</taxon>
        <taxon>Pseudomonadota</taxon>
        <taxon>Gammaproteobacteria</taxon>
        <taxon>Cellvibrionales</taxon>
        <taxon>Halieaceae</taxon>
        <taxon>Candidatus Litorirhabdus</taxon>
    </lineage>
</organism>
<dbReference type="EMBL" id="SHNN01000001">
    <property type="protein sequence ID" value="MCX2980400.1"/>
    <property type="molecule type" value="Genomic_DNA"/>
</dbReference>
<comment type="subcellular location">
    <subcellularLocation>
        <location evidence="1">Membrane</location>
        <topology evidence="1">Multi-pass membrane protein</topology>
    </subcellularLocation>
</comment>
<keyword evidence="4 5" id="KW-0472">Membrane</keyword>
<evidence type="ECO:0000256" key="3">
    <source>
        <dbReference type="ARBA" id="ARBA00022989"/>
    </source>
</evidence>
<sequence>MNIVGVVFAKEVRDNLRDRRTVLSTLLFGALLGPLIFAVIFNLMIEQQVSQAEAQLVLPIAGAEHAPNLIAYLRRAGVEITEAPAAAEELVAAREIDFALRIGPDYGTNWRAGDPAVVELIADTTRRQAATNLQRVRALLARYSQTVGAQRLQLRGIDPLLAQAVATRQVDVSTPQSRGAVLVGTLPFFLLMTVFTGGLYLAIDATSGEKERQSLEPLLINPVPRWQIMLGKVLAAALFSSTSLAIGLVAFHFAMQTIPAAAMGFQINLGWAVIAQCFLIAWPLTLIASCGQCILAAFARGFREAQAYASILTFVPMAPSLWLSLSPVKEQFWMTAVPLLSQVVLLNSTVRGDSVPLLWLATSWLGSLTLGLALCWVASGLYNRPGLVVSNPQ</sequence>
<accession>A0ABT3TDY9</accession>
<feature type="transmembrane region" description="Helical" evidence="5">
    <location>
        <begin position="305"/>
        <end position="325"/>
    </location>
</feature>
<dbReference type="Proteomes" id="UP001143362">
    <property type="component" value="Unassembled WGS sequence"/>
</dbReference>